<evidence type="ECO:0000256" key="3">
    <source>
        <dbReference type="ARBA" id="ARBA00022806"/>
    </source>
</evidence>
<evidence type="ECO:0000256" key="9">
    <source>
        <dbReference type="PROSITE-ProRule" id="PRU00560"/>
    </source>
</evidence>
<comment type="caution">
    <text evidence="12">The sequence shown here is derived from an EMBL/GenBank/DDBJ whole genome shotgun (WGS) entry which is preliminary data.</text>
</comment>
<protein>
    <recommendedName>
        <fullName evidence="7">DNA 3'-5' helicase</fullName>
        <ecNumber evidence="7">5.6.2.4</ecNumber>
    </recommendedName>
</protein>
<dbReference type="RefSeq" id="WP_219428296.1">
    <property type="nucleotide sequence ID" value="NZ_JAHXRD010000020.1"/>
</dbReference>
<dbReference type="PROSITE" id="PS51198">
    <property type="entry name" value="UVRD_HELICASE_ATP_BIND"/>
    <property type="match status" value="1"/>
</dbReference>
<evidence type="ECO:0000259" key="11">
    <source>
        <dbReference type="PROSITE" id="PS51217"/>
    </source>
</evidence>
<dbReference type="GO" id="GO:0005524">
    <property type="term" value="F:ATP binding"/>
    <property type="evidence" value="ECO:0007669"/>
    <property type="project" value="UniProtKB-UniRule"/>
</dbReference>
<evidence type="ECO:0000256" key="1">
    <source>
        <dbReference type="ARBA" id="ARBA00022741"/>
    </source>
</evidence>
<keyword evidence="4 9" id="KW-0067">ATP-binding</keyword>
<dbReference type="Pfam" id="PF13361">
    <property type="entry name" value="UvrD_C"/>
    <property type="match status" value="1"/>
</dbReference>
<evidence type="ECO:0000313" key="12">
    <source>
        <dbReference type="EMBL" id="MBW4866752.1"/>
    </source>
</evidence>
<gene>
    <name evidence="12" type="ORF">KZY68_12240</name>
</gene>
<sequence>MNTLTVYRASAGSGKTFTLAVQYIKLLVENPQAYRHTLAVTFTNKATEEMKMRILSQLYGISVGLNESKPYLECVKQLSGLEENTIIANAGYALRELIHHYSYFRVETIDAFFQTVLRNLARELELTANLRIELNDEQVEQQAVDQLIEDLNDSSLLLSWILDYIQENIDDDKSWNVIAQIKQFGRNILKDYYKKNRQKIKEVFEDKDFFKQYTGQLRAISKHAEEQMKACGDAFFKCIADNGFDITDFSKGASGVCGYFLKLQSGDFTDDERVFNSTAQGASENPEKWVVKKKAIVGEPIYDLVCSTLQEILITTERKRKQQSRLFKSVSLTLKHINQLRLLDSIGDKVEELNLELNRFMLSDTQTLLKSMIGENDSPFIFEKIGAQLHNIMIDEFQDTGSVQWENFKVLLLETMSHDSNNLIVGDVKQSIYRWRSGDWRLLNDIEGQFKEHEITIKPLQVNRRSERNIITFNNTFFQEAVRQEYEQLKQDIGDEAELLQKAYADVTQDIPSDKKEVGIVEVELLPNTPEYEEETHKKIADKVQHLLDNGVRENDIAIIVRYNSDIERIGEYFMKNKPEVHLISEEAFHLDASQAVNIIINAMKVLNNPNDDIAQAALTKLYIKAIKDNNLTDNNILLKDKSLKDCLPPQFFNQENHLRGLSLIDMAEEIYRIFELQKLSGQTAYICAFYDKLNEYMQDGIPDLHGFLEQWTDNIHKCSIQSSSKKGISLYTIHKSKGLEFNHVIVPFCNWELEKRDVIWCEPDVEPFNALPIVPVSFSRKQMKNSIYEKDYAHEHFLNIVDNLNLLYVTFTRAGRGLYVYGKRGDKGQGRSWVIENSLGAVANQLNAEYNATKEKDEEILFTYGNESSLVNNRVKKTTKNIFEQPAEDIEIAIDNYENIVEFKQSNKSKEFVSDDNASDEESTKRQSYIKLGSVLHAVFSTIKTKDDVNKALNDLEAEGILYDKIITQDRLHKLITDRLNDPRVASWYSDRWTLFNECSILKLNTLTDKVEERRPDRVMFDGNEMIVVDYKFGVPKEEHQSQVKEYMNLLSEMGYKNITGYLWYLFSNKMIKL</sequence>
<evidence type="ECO:0000256" key="4">
    <source>
        <dbReference type="ARBA" id="ARBA00022840"/>
    </source>
</evidence>
<keyword evidence="2 9" id="KW-0378">Hydrolase</keyword>
<organism evidence="12 13">
    <name type="scientific">Segatella salivae</name>
    <dbReference type="NCBI Taxonomy" id="228604"/>
    <lineage>
        <taxon>Bacteria</taxon>
        <taxon>Pseudomonadati</taxon>
        <taxon>Bacteroidota</taxon>
        <taxon>Bacteroidia</taxon>
        <taxon>Bacteroidales</taxon>
        <taxon>Prevotellaceae</taxon>
        <taxon>Segatella</taxon>
    </lineage>
</organism>
<feature type="domain" description="UvrD-like helicase C-terminal" evidence="11">
    <location>
        <begin position="490"/>
        <end position="739"/>
    </location>
</feature>
<dbReference type="InterPro" id="IPR000212">
    <property type="entry name" value="DNA_helicase_UvrD/REP"/>
</dbReference>
<comment type="catalytic activity">
    <reaction evidence="6">
        <text>Couples ATP hydrolysis with the unwinding of duplex DNA by translocating in the 3'-5' direction.</text>
        <dbReference type="EC" id="5.6.2.4"/>
    </reaction>
</comment>
<evidence type="ECO:0000256" key="8">
    <source>
        <dbReference type="ARBA" id="ARBA00048988"/>
    </source>
</evidence>
<keyword evidence="1 9" id="KW-0547">Nucleotide-binding</keyword>
<dbReference type="GO" id="GO:0043138">
    <property type="term" value="F:3'-5' DNA helicase activity"/>
    <property type="evidence" value="ECO:0007669"/>
    <property type="project" value="UniProtKB-EC"/>
</dbReference>
<dbReference type="GO" id="GO:0000725">
    <property type="term" value="P:recombinational repair"/>
    <property type="evidence" value="ECO:0007669"/>
    <property type="project" value="TreeGrafter"/>
</dbReference>
<dbReference type="Proteomes" id="UP001196873">
    <property type="component" value="Unassembled WGS sequence"/>
</dbReference>
<dbReference type="EC" id="5.6.2.4" evidence="7"/>
<dbReference type="GO" id="GO:0016787">
    <property type="term" value="F:hydrolase activity"/>
    <property type="evidence" value="ECO:0007669"/>
    <property type="project" value="UniProtKB-UniRule"/>
</dbReference>
<dbReference type="GO" id="GO:0003677">
    <property type="term" value="F:DNA binding"/>
    <property type="evidence" value="ECO:0007669"/>
    <property type="project" value="InterPro"/>
</dbReference>
<accession>A0AAW4NRM7</accession>
<dbReference type="PROSITE" id="PS51217">
    <property type="entry name" value="UVRD_HELICASE_CTER"/>
    <property type="match status" value="1"/>
</dbReference>
<keyword evidence="5" id="KW-0413">Isomerase</keyword>
<evidence type="ECO:0000256" key="6">
    <source>
        <dbReference type="ARBA" id="ARBA00034617"/>
    </source>
</evidence>
<dbReference type="InterPro" id="IPR014016">
    <property type="entry name" value="UvrD-like_ATP-bd"/>
</dbReference>
<dbReference type="GO" id="GO:0005829">
    <property type="term" value="C:cytosol"/>
    <property type="evidence" value="ECO:0007669"/>
    <property type="project" value="TreeGrafter"/>
</dbReference>
<dbReference type="AlphaFoldDB" id="A0AAW4NRM7"/>
<dbReference type="EMBL" id="JAHXRF010000021">
    <property type="protein sequence ID" value="MBW4866752.1"/>
    <property type="molecule type" value="Genomic_DNA"/>
</dbReference>
<dbReference type="Pfam" id="PF00580">
    <property type="entry name" value="UvrD-helicase"/>
    <property type="match status" value="1"/>
</dbReference>
<evidence type="ECO:0000256" key="5">
    <source>
        <dbReference type="ARBA" id="ARBA00023235"/>
    </source>
</evidence>
<dbReference type="PANTHER" id="PTHR11070">
    <property type="entry name" value="UVRD / RECB / PCRA DNA HELICASE FAMILY MEMBER"/>
    <property type="match status" value="1"/>
</dbReference>
<name>A0AAW4NRM7_9BACT</name>
<feature type="domain" description="UvrD-like helicase ATP-binding" evidence="10">
    <location>
        <begin position="1"/>
        <end position="467"/>
    </location>
</feature>
<dbReference type="PANTHER" id="PTHR11070:SF67">
    <property type="entry name" value="DNA 3'-5' HELICASE"/>
    <property type="match status" value="1"/>
</dbReference>
<evidence type="ECO:0000256" key="7">
    <source>
        <dbReference type="ARBA" id="ARBA00034808"/>
    </source>
</evidence>
<comment type="catalytic activity">
    <reaction evidence="8">
        <text>ATP + H2O = ADP + phosphate + H(+)</text>
        <dbReference type="Rhea" id="RHEA:13065"/>
        <dbReference type="ChEBI" id="CHEBI:15377"/>
        <dbReference type="ChEBI" id="CHEBI:15378"/>
        <dbReference type="ChEBI" id="CHEBI:30616"/>
        <dbReference type="ChEBI" id="CHEBI:43474"/>
        <dbReference type="ChEBI" id="CHEBI:456216"/>
        <dbReference type="EC" id="5.6.2.4"/>
    </reaction>
</comment>
<evidence type="ECO:0000256" key="2">
    <source>
        <dbReference type="ARBA" id="ARBA00022801"/>
    </source>
</evidence>
<evidence type="ECO:0000313" key="13">
    <source>
        <dbReference type="Proteomes" id="UP001196873"/>
    </source>
</evidence>
<reference evidence="12" key="1">
    <citation type="submission" date="2021-07" db="EMBL/GenBank/DDBJ databases">
        <title>Genomic diversity and antimicrobial resistance of Prevotella spp. isolated from chronic lung disease airways.</title>
        <authorList>
            <person name="Webb K.A."/>
            <person name="Olagoke O.S."/>
            <person name="Baird T."/>
            <person name="Neill J."/>
            <person name="Pham A."/>
            <person name="Wells T.J."/>
            <person name="Ramsay K.A."/>
            <person name="Bell S.C."/>
            <person name="Sarovich D.S."/>
            <person name="Price E.P."/>
        </authorList>
    </citation>
    <scope>NUCLEOTIDE SEQUENCE</scope>
    <source>
        <strain evidence="12">SCHI0047.S.3</strain>
    </source>
</reference>
<keyword evidence="3 9" id="KW-0347">Helicase</keyword>
<dbReference type="InterPro" id="IPR014017">
    <property type="entry name" value="DNA_helicase_UvrD-like_C"/>
</dbReference>
<proteinExistence type="predicted"/>
<feature type="binding site" evidence="9">
    <location>
        <begin position="9"/>
        <end position="16"/>
    </location>
    <ligand>
        <name>ATP</name>
        <dbReference type="ChEBI" id="CHEBI:30616"/>
    </ligand>
</feature>
<evidence type="ECO:0000259" key="10">
    <source>
        <dbReference type="PROSITE" id="PS51198"/>
    </source>
</evidence>